<proteinExistence type="predicted"/>
<comment type="caution">
    <text evidence="1">The sequence shown here is derived from an EMBL/GenBank/DDBJ whole genome shotgun (WGS) entry which is preliminary data.</text>
</comment>
<organism evidence="1 2">
    <name type="scientific">Stenotrophomonas maltophilia</name>
    <name type="common">Pseudomonas maltophilia</name>
    <name type="synonym">Xanthomonas maltophilia</name>
    <dbReference type="NCBI Taxonomy" id="40324"/>
    <lineage>
        <taxon>Bacteria</taxon>
        <taxon>Pseudomonadati</taxon>
        <taxon>Pseudomonadota</taxon>
        <taxon>Gammaproteobacteria</taxon>
        <taxon>Lysobacterales</taxon>
        <taxon>Lysobacteraceae</taxon>
        <taxon>Stenotrophomonas</taxon>
        <taxon>Stenotrophomonas maltophilia group</taxon>
    </lineage>
</organism>
<sequence length="60" mass="6823">MFYAISTTQFGLIESHNRYMCLRVSVRGWSRFHGGMLDLLLVGTSLWAPMRDVLTIFGGL</sequence>
<accession>A0AAP7GQ75</accession>
<gene>
    <name evidence="1" type="ORF">A9K56_15855</name>
</gene>
<reference evidence="1 2" key="1">
    <citation type="submission" date="2016-05" db="EMBL/GenBank/DDBJ databases">
        <title>Draft Genome Sequences of Stenotrophomonas maltophilia Strains Sm32COP, Sm41DVV, Sm46PAILV, SmF3, SmF22, SmSOFb1 and SmCVFa1, Isolated from Different Manures, in France.</title>
        <authorList>
            <person name="Nazaret S."/>
            <person name="Bodilis J."/>
        </authorList>
    </citation>
    <scope>NUCLEOTIDE SEQUENCE [LARGE SCALE GENOMIC DNA]</scope>
    <source>
        <strain evidence="1 2">Sm41DVV</strain>
    </source>
</reference>
<evidence type="ECO:0000313" key="2">
    <source>
        <dbReference type="Proteomes" id="UP000092125"/>
    </source>
</evidence>
<dbReference type="AlphaFoldDB" id="A0AAP7GQ75"/>
<protein>
    <submittedName>
        <fullName evidence="1">Uncharacterized protein</fullName>
    </submittedName>
</protein>
<name>A0AAP7GQ75_STEMA</name>
<dbReference type="EMBL" id="LYVI01000011">
    <property type="protein sequence ID" value="OBU60222.1"/>
    <property type="molecule type" value="Genomic_DNA"/>
</dbReference>
<evidence type="ECO:0000313" key="1">
    <source>
        <dbReference type="EMBL" id="OBU60222.1"/>
    </source>
</evidence>
<dbReference type="Proteomes" id="UP000092125">
    <property type="component" value="Unassembled WGS sequence"/>
</dbReference>